<comment type="subcellular location">
    <subcellularLocation>
        <location evidence="1">Cell membrane</location>
        <topology evidence="1">Single-pass membrane protein</topology>
    </subcellularLocation>
</comment>
<organism evidence="13 15">
    <name type="scientific">Modestobacter muralis</name>
    <dbReference type="NCBI Taxonomy" id="1608614"/>
    <lineage>
        <taxon>Bacteria</taxon>
        <taxon>Bacillati</taxon>
        <taxon>Actinomycetota</taxon>
        <taxon>Actinomycetes</taxon>
        <taxon>Geodermatophilales</taxon>
        <taxon>Geodermatophilaceae</taxon>
        <taxon>Modestobacter</taxon>
    </lineage>
</organism>
<evidence type="ECO:0000313" key="12">
    <source>
        <dbReference type="EMBL" id="NEK94901.1"/>
    </source>
</evidence>
<reference evidence="12 14" key="1">
    <citation type="submission" date="2020-01" db="EMBL/GenBank/DDBJ databases">
        <title>the WGS Modestobacter muralis CPCC 204518.</title>
        <authorList>
            <person name="Jiang Z."/>
        </authorList>
    </citation>
    <scope>NUCLEOTIDE SEQUENCE [LARGE SCALE GENOMIC DNA]</scope>
    <source>
        <strain evidence="12 14">DSM 100205</strain>
    </source>
</reference>
<feature type="compositionally biased region" description="Low complexity" evidence="9">
    <location>
        <begin position="309"/>
        <end position="343"/>
    </location>
</feature>
<dbReference type="RefSeq" id="WP_163611464.1">
    <property type="nucleotide sequence ID" value="NZ_JAAGWB010000035.1"/>
</dbReference>
<evidence type="ECO:0000256" key="8">
    <source>
        <dbReference type="SAM" id="Coils"/>
    </source>
</evidence>
<sequence>MSKSSRSSAHGGHGGGRAKKHEEHEEHENHERWLVSGFDMMTLLFVLFVVLYAMSSIDVAKFNAFADGARTGDGAPVTILNDGAAIDAPTENDSPLKPVQVAQEAAIDGTAQTAAEAAAVEAAAAQEAQRTAAEANAAYEQLARAREILEAAVAAAGQAGAAEFAIDERGLVVRVVSDPVLFDPESAVLLPAGKRVLDALAPELSALPNPLRVEGHANSLPVTHDGPWPSNWELSAIRATTVLRHLSEADGVAEDRMSAAGYGSTRPLVPDSDPSFVTVNRRVDIVVASTASPEANALLPGLEAAAQDGAAAPAAGTQEATTVSTTEDAGHGTTADAGQGTTDSEGGHG</sequence>
<protein>
    <submittedName>
        <fullName evidence="13">Flagellar motor protein MotB</fullName>
    </submittedName>
</protein>
<name>A0A6P0H9P9_9ACTN</name>
<dbReference type="Proteomes" id="UP000468828">
    <property type="component" value="Unassembled WGS sequence"/>
</dbReference>
<feature type="domain" description="OmpA-like" evidence="11">
    <location>
        <begin position="169"/>
        <end position="291"/>
    </location>
</feature>
<evidence type="ECO:0000256" key="5">
    <source>
        <dbReference type="ARBA" id="ARBA00022989"/>
    </source>
</evidence>
<dbReference type="InterPro" id="IPR025713">
    <property type="entry name" value="MotB-like_N_dom"/>
</dbReference>
<evidence type="ECO:0000256" key="2">
    <source>
        <dbReference type="ARBA" id="ARBA00008914"/>
    </source>
</evidence>
<dbReference type="Proteomes" id="UP000471152">
    <property type="component" value="Unassembled WGS sequence"/>
</dbReference>
<keyword evidence="13" id="KW-0966">Cell projection</keyword>
<dbReference type="AlphaFoldDB" id="A0A6P0H9P9"/>
<keyword evidence="13" id="KW-0969">Cilium</keyword>
<keyword evidence="6 7" id="KW-0472">Membrane</keyword>
<evidence type="ECO:0000256" key="3">
    <source>
        <dbReference type="ARBA" id="ARBA00022475"/>
    </source>
</evidence>
<comment type="similarity">
    <text evidence="2">Belongs to the MotB family.</text>
</comment>
<dbReference type="CDD" id="cd07185">
    <property type="entry name" value="OmpA_C-like"/>
    <property type="match status" value="1"/>
</dbReference>
<dbReference type="InterPro" id="IPR036737">
    <property type="entry name" value="OmpA-like_sf"/>
</dbReference>
<evidence type="ECO:0000259" key="11">
    <source>
        <dbReference type="PROSITE" id="PS51123"/>
    </source>
</evidence>
<reference evidence="13 15" key="2">
    <citation type="submission" date="2020-02" db="EMBL/GenBank/DDBJ databases">
        <title>The WGS of Modestobacter muralis DSM 100205.</title>
        <authorList>
            <person name="Jiang Z."/>
        </authorList>
    </citation>
    <scope>NUCLEOTIDE SEQUENCE [LARGE SCALE GENOMIC DNA]</scope>
    <source>
        <strain evidence="13 15">DSM 100205</strain>
    </source>
</reference>
<evidence type="ECO:0000313" key="15">
    <source>
        <dbReference type="Proteomes" id="UP000471152"/>
    </source>
</evidence>
<keyword evidence="13" id="KW-0282">Flagellum</keyword>
<evidence type="ECO:0000313" key="13">
    <source>
        <dbReference type="EMBL" id="NEN51789.1"/>
    </source>
</evidence>
<keyword evidence="14" id="KW-1185">Reference proteome</keyword>
<dbReference type="Gene3D" id="3.30.1330.60">
    <property type="entry name" value="OmpA-like domain"/>
    <property type="match status" value="1"/>
</dbReference>
<dbReference type="SUPFAM" id="SSF103088">
    <property type="entry name" value="OmpA-like"/>
    <property type="match status" value="1"/>
</dbReference>
<gene>
    <name evidence="13" type="ORF">G3R41_12725</name>
    <name evidence="12" type="ORF">GCU67_12070</name>
</gene>
<feature type="region of interest" description="Disordered" evidence="9">
    <location>
        <begin position="309"/>
        <end position="349"/>
    </location>
</feature>
<feature type="coiled-coil region" evidence="8">
    <location>
        <begin position="125"/>
        <end position="152"/>
    </location>
</feature>
<accession>A0A6P0H9P9</accession>
<evidence type="ECO:0000256" key="10">
    <source>
        <dbReference type="SAM" id="Phobius"/>
    </source>
</evidence>
<keyword evidence="8" id="KW-0175">Coiled coil</keyword>
<evidence type="ECO:0000256" key="7">
    <source>
        <dbReference type="PROSITE-ProRule" id="PRU00473"/>
    </source>
</evidence>
<evidence type="ECO:0000256" key="6">
    <source>
        <dbReference type="ARBA" id="ARBA00023136"/>
    </source>
</evidence>
<feature type="compositionally biased region" description="Low complexity" evidence="9">
    <location>
        <begin position="1"/>
        <end position="10"/>
    </location>
</feature>
<dbReference type="EMBL" id="JAAGWH010000033">
    <property type="protein sequence ID" value="NEK94901.1"/>
    <property type="molecule type" value="Genomic_DNA"/>
</dbReference>
<dbReference type="InterPro" id="IPR006665">
    <property type="entry name" value="OmpA-like"/>
</dbReference>
<keyword evidence="4 10" id="KW-0812">Transmembrane</keyword>
<dbReference type="EMBL" id="JAAGWB010000035">
    <property type="protein sequence ID" value="NEN51789.1"/>
    <property type="molecule type" value="Genomic_DNA"/>
</dbReference>
<keyword evidence="5 10" id="KW-1133">Transmembrane helix</keyword>
<dbReference type="InterPro" id="IPR050330">
    <property type="entry name" value="Bact_OuterMem_StrucFunc"/>
</dbReference>
<evidence type="ECO:0000256" key="4">
    <source>
        <dbReference type="ARBA" id="ARBA00022692"/>
    </source>
</evidence>
<comment type="caution">
    <text evidence="13">The sequence shown here is derived from an EMBL/GenBank/DDBJ whole genome shotgun (WGS) entry which is preliminary data.</text>
</comment>
<dbReference type="GO" id="GO:0005886">
    <property type="term" value="C:plasma membrane"/>
    <property type="evidence" value="ECO:0007669"/>
    <property type="project" value="UniProtKB-SubCell"/>
</dbReference>
<evidence type="ECO:0000313" key="14">
    <source>
        <dbReference type="Proteomes" id="UP000468828"/>
    </source>
</evidence>
<dbReference type="Pfam" id="PF00691">
    <property type="entry name" value="OmpA"/>
    <property type="match status" value="1"/>
</dbReference>
<keyword evidence="3" id="KW-1003">Cell membrane</keyword>
<dbReference type="PROSITE" id="PS51123">
    <property type="entry name" value="OMPA_2"/>
    <property type="match status" value="1"/>
</dbReference>
<feature type="transmembrane region" description="Helical" evidence="10">
    <location>
        <begin position="33"/>
        <end position="54"/>
    </location>
</feature>
<feature type="region of interest" description="Disordered" evidence="9">
    <location>
        <begin position="1"/>
        <end position="28"/>
    </location>
</feature>
<evidence type="ECO:0000256" key="9">
    <source>
        <dbReference type="SAM" id="MobiDB-lite"/>
    </source>
</evidence>
<evidence type="ECO:0000256" key="1">
    <source>
        <dbReference type="ARBA" id="ARBA00004162"/>
    </source>
</evidence>
<dbReference type="Pfam" id="PF13677">
    <property type="entry name" value="MotB_plug"/>
    <property type="match status" value="1"/>
</dbReference>
<dbReference type="PANTHER" id="PTHR30329">
    <property type="entry name" value="STATOR ELEMENT OF FLAGELLAR MOTOR COMPLEX"/>
    <property type="match status" value="1"/>
</dbReference>
<proteinExistence type="inferred from homology"/>
<dbReference type="PANTHER" id="PTHR30329:SF20">
    <property type="entry name" value="EXPORTED PROTEIN"/>
    <property type="match status" value="1"/>
</dbReference>